<dbReference type="EMBL" id="FP565814">
    <property type="protein sequence ID" value="CBH23738.1"/>
    <property type="molecule type" value="Genomic_DNA"/>
</dbReference>
<name>D5H6T3_SALRM</name>
<dbReference type="AlphaFoldDB" id="D5H6T3"/>
<dbReference type="KEGG" id="srm:SRM_00817"/>
<feature type="domain" description="DUF5615" evidence="1">
    <location>
        <begin position="1"/>
        <end position="109"/>
    </location>
</feature>
<organism evidence="2 3">
    <name type="scientific">Salinibacter ruber (strain M8)</name>
    <dbReference type="NCBI Taxonomy" id="761659"/>
    <lineage>
        <taxon>Bacteria</taxon>
        <taxon>Pseudomonadati</taxon>
        <taxon>Rhodothermota</taxon>
        <taxon>Rhodothermia</taxon>
        <taxon>Rhodothermales</taxon>
        <taxon>Salinibacteraceae</taxon>
        <taxon>Salinibacter</taxon>
    </lineage>
</organism>
<reference evidence="3" key="2">
    <citation type="submission" date="2010-04" db="EMBL/GenBank/DDBJ databases">
        <title>Genome sequence of Salinibacter ruber M8.</title>
        <authorList>
            <consortium name="Genoscope"/>
        </authorList>
    </citation>
    <scope>NUCLEOTIDE SEQUENCE [LARGE SCALE GENOMIC DNA]</scope>
    <source>
        <strain evidence="3">M8</strain>
    </source>
</reference>
<gene>
    <name evidence="2" type="ordered locus">SRM_00817</name>
</gene>
<protein>
    <recommendedName>
        <fullName evidence="1">DUF5615 domain-containing protein</fullName>
    </recommendedName>
</protein>
<evidence type="ECO:0000313" key="2">
    <source>
        <dbReference type="EMBL" id="CBH23738.1"/>
    </source>
</evidence>
<dbReference type="InterPro" id="IPR041049">
    <property type="entry name" value="DUF5615"/>
</dbReference>
<dbReference type="Pfam" id="PF18480">
    <property type="entry name" value="DUF5615"/>
    <property type="match status" value="1"/>
</dbReference>
<sequence length="125" mass="14354">MTFLADMGISPLTVDWLERRGHDAVHLLERGAAQAQDSDILQWAQEEERILLTHDLDFTELVAASQGDLPSVIVFRLRDMRPDSVNEHLDRVLTRHPQPLEEGAIFSVQEGRIRWRSVPFEDRGN</sequence>
<dbReference type="HOGENOM" id="CLU_150003_1_0_10"/>
<evidence type="ECO:0000313" key="3">
    <source>
        <dbReference type="Proteomes" id="UP000000933"/>
    </source>
</evidence>
<reference evidence="2 3" key="1">
    <citation type="journal article" date="2010" name="ISME J.">
        <title>Fine-scale evolution: genomic, phenotypic and ecological differentiation in two coexisting Salinibacter ruber strains.</title>
        <authorList>
            <person name="Pena A."/>
            <person name="Teeling H."/>
            <person name="Huerta-Cepas J."/>
            <person name="Santos F."/>
            <person name="Yarza P."/>
            <person name="Brito-Echeverria J."/>
            <person name="Lucio M."/>
            <person name="Schmitt-Kopplin P."/>
            <person name="Meseguer I."/>
            <person name="Schenowitz C."/>
            <person name="Dossat C."/>
            <person name="Barbe V."/>
            <person name="Dopazo J."/>
            <person name="Rossello-Mora R."/>
            <person name="Schuler M."/>
            <person name="Glockner F.O."/>
            <person name="Amann R."/>
            <person name="Gabaldon T."/>
            <person name="Anton J."/>
        </authorList>
    </citation>
    <scope>NUCLEOTIDE SEQUENCE [LARGE SCALE GENOMIC DNA]</scope>
    <source>
        <strain evidence="2 3">M8</strain>
    </source>
</reference>
<accession>D5H6T3</accession>
<proteinExistence type="predicted"/>
<dbReference type="Proteomes" id="UP000000933">
    <property type="component" value="Chromosome"/>
</dbReference>
<evidence type="ECO:0000259" key="1">
    <source>
        <dbReference type="Pfam" id="PF18480"/>
    </source>
</evidence>